<dbReference type="Proteomes" id="UP000831495">
    <property type="component" value="Chromosome"/>
</dbReference>
<keyword evidence="3" id="KW-1185">Reference proteome</keyword>
<gene>
    <name evidence="2" type="ORF">MOO45_00415</name>
</gene>
<reference evidence="2" key="1">
    <citation type="journal article" date="2022" name="Int. J. Syst. Evol. Microbiol.">
        <title>Apilactobacillus apisilvae sp. nov., Nicolia spurrieriana gen. nov. sp. nov., Bombilactobacillus folatiphilus sp. nov. and Bombilactobacillus thymidiniphilus sp. nov., four new lactic acid bacterial isolates from stingless bees Tetragonula carbonaria and Austroplebeia australis.</title>
        <authorList>
            <person name="Oliphant S.A."/>
            <person name="Watson-Haigh N.S."/>
            <person name="Sumby K.M."/>
            <person name="Gardner J."/>
            <person name="Groom S."/>
            <person name="Jiranek V."/>
        </authorList>
    </citation>
    <scope>NUCLEOTIDE SEQUENCE</scope>
    <source>
        <strain evidence="2">SG4_D2</strain>
    </source>
</reference>
<dbReference type="Pfam" id="PF13411">
    <property type="entry name" value="MerR_1"/>
    <property type="match status" value="1"/>
</dbReference>
<dbReference type="Gene3D" id="1.10.1660.10">
    <property type="match status" value="1"/>
</dbReference>
<evidence type="ECO:0000313" key="3">
    <source>
        <dbReference type="Proteomes" id="UP000831495"/>
    </source>
</evidence>
<proteinExistence type="predicted"/>
<evidence type="ECO:0000259" key="1">
    <source>
        <dbReference type="Pfam" id="PF13411"/>
    </source>
</evidence>
<dbReference type="SUPFAM" id="SSF46955">
    <property type="entry name" value="Putative DNA-binding domain"/>
    <property type="match status" value="1"/>
</dbReference>
<protein>
    <submittedName>
        <fullName evidence="2">MerR family transcriptional regulator</fullName>
    </submittedName>
</protein>
<feature type="domain" description="HTH merR-type" evidence="1">
    <location>
        <begin position="23"/>
        <end position="87"/>
    </location>
</feature>
<name>A0ABY4P9B8_9LACO</name>
<accession>A0ABY4P9B8</accession>
<dbReference type="InterPro" id="IPR000551">
    <property type="entry name" value="MerR-type_HTH_dom"/>
</dbReference>
<organism evidence="2 3">
    <name type="scientific">Bombilactobacillus folatiphilus</name>
    <dbReference type="NCBI Taxonomy" id="2923362"/>
    <lineage>
        <taxon>Bacteria</taxon>
        <taxon>Bacillati</taxon>
        <taxon>Bacillota</taxon>
        <taxon>Bacilli</taxon>
        <taxon>Lactobacillales</taxon>
        <taxon>Lactobacillaceae</taxon>
        <taxon>Bombilactobacillus</taxon>
    </lineage>
</organism>
<sequence length="146" mass="16980">MTQINNYMQWLHDIIRPDNLYLSIRDTARACQITDTQVRYWIKNGYLKTVKAENGAVKLPYKQIIHARMIKKFLDDGFTLHAAVKKAQDKISLARSLQTMLLDSMQNITVDNDQVIFDFGPLAEDEKRHVYGIEQQGKIHFTVQEP</sequence>
<evidence type="ECO:0000313" key="2">
    <source>
        <dbReference type="EMBL" id="UQS82195.1"/>
    </source>
</evidence>
<dbReference type="RefSeq" id="WP_249514465.1">
    <property type="nucleotide sequence ID" value="NZ_CP093366.1"/>
</dbReference>
<dbReference type="InterPro" id="IPR009061">
    <property type="entry name" value="DNA-bd_dom_put_sf"/>
</dbReference>
<dbReference type="EMBL" id="CP093366">
    <property type="protein sequence ID" value="UQS82195.1"/>
    <property type="molecule type" value="Genomic_DNA"/>
</dbReference>